<protein>
    <recommendedName>
        <fullName evidence="4">DUF4838 domain-containing protein</fullName>
    </recommendedName>
</protein>
<dbReference type="InterPro" id="IPR032287">
    <property type="entry name" value="DUF4838"/>
</dbReference>
<dbReference type="HOGENOM" id="CLU_037018_0_0_9"/>
<dbReference type="InterPro" id="IPR029018">
    <property type="entry name" value="Hex-like_dom2"/>
</dbReference>
<evidence type="ECO:0000313" key="2">
    <source>
        <dbReference type="EMBL" id="EHI58491.1"/>
    </source>
</evidence>
<dbReference type="GO" id="GO:0016787">
    <property type="term" value="F:hydrolase activity"/>
    <property type="evidence" value="ECO:0007669"/>
    <property type="project" value="UniProtKB-KW"/>
</dbReference>
<dbReference type="GO" id="GO:0005975">
    <property type="term" value="P:carbohydrate metabolic process"/>
    <property type="evidence" value="ECO:0007669"/>
    <property type="project" value="UniProtKB-ARBA"/>
</dbReference>
<reference evidence="2 3" key="1">
    <citation type="submission" date="2011-08" db="EMBL/GenBank/DDBJ databases">
        <title>The Genome Sequence of Clostridium hathewayi WAL-18680.</title>
        <authorList>
            <consortium name="The Broad Institute Genome Sequencing Platform"/>
            <person name="Earl A."/>
            <person name="Ward D."/>
            <person name="Feldgarden M."/>
            <person name="Gevers D."/>
            <person name="Finegold S.M."/>
            <person name="Summanen P.H."/>
            <person name="Molitoris D.R."/>
            <person name="Song M."/>
            <person name="Daigneault M."/>
            <person name="Allen-Vercoe E."/>
            <person name="Young S.K."/>
            <person name="Zeng Q."/>
            <person name="Gargeya S."/>
            <person name="Fitzgerald M."/>
            <person name="Haas B."/>
            <person name="Abouelleil A."/>
            <person name="Alvarado L."/>
            <person name="Arachchi H.M."/>
            <person name="Berlin A."/>
            <person name="Brown A."/>
            <person name="Chapman S.B."/>
            <person name="Chen Z."/>
            <person name="Dunbar C."/>
            <person name="Freedman E."/>
            <person name="Gearin G."/>
            <person name="Gellesch M."/>
            <person name="Goldberg J."/>
            <person name="Griggs A."/>
            <person name="Gujja S."/>
            <person name="Heiman D."/>
            <person name="Howarth C."/>
            <person name="Larson L."/>
            <person name="Lui A."/>
            <person name="MacDonald P.J.P."/>
            <person name="Montmayeur A."/>
            <person name="Murphy C."/>
            <person name="Neiman D."/>
            <person name="Pearson M."/>
            <person name="Priest M."/>
            <person name="Roberts A."/>
            <person name="Saif S."/>
            <person name="Shea T."/>
            <person name="Shenoy N."/>
            <person name="Sisk P."/>
            <person name="Stolte C."/>
            <person name="Sykes S."/>
            <person name="Wortman J."/>
            <person name="Nusbaum C."/>
            <person name="Birren B."/>
        </authorList>
    </citation>
    <scope>NUCLEOTIDE SEQUENCE [LARGE SCALE GENOMIC DNA]</scope>
    <source>
        <strain evidence="2 3">WAL-18680</strain>
    </source>
</reference>
<sequence length="626" mass="72262">MKNKIIIYNQHPTLIYAAQELESYLERLKVSLDGPVSLSIKEDIGISAPPSWWDPFLDDSYSILIEEHGGSITGSNPRSVLLGVYDYLRQIGFRFLQPGSRHEFIPAISSRSQLAASVQYTAPFRHRGICLEGACSIDNILSFIEWMPKAGFNCFFVQFQLPYTFLERWYCHEGNPLLKEESFSPEIAARYDALITKALETRSLLHHRVGHGWTCEVAGYPSCGWMEAPAAKNSRYLAQLDGKRQLFHNIPLNTNLCYSCGEVISSFVERVITYAKANPQVDYLHIWLADECNNICECEECQKTTLADQYVHLLNLIDQALTNEGLETRIVFLIYQELLWTPLQEKLQNEKRFTLMFAPISRVFMESYPDHMPEGPIPDYRRNRIDLPTTLEENLAFLSRWQKVFHGDSFVYDYPLGRAHYGDISYLRIARTIYGDIHNLGVLHMDGYISCQELRAALPNGFPNYVMGMALSHPEITFEELADDYFRHAYGAEYRRVLEYLTTLSKLYDCDYFNGKGPRIREDVHQSMKEALAVLEHFKETIKNHRANSDLEKYYWDLLDYHNGYGVRLTLALYELSGGGNRQAREAWEAFHTYICENESRYQDVLDVYRIGEVAGKYTGFSTEPT</sequence>
<keyword evidence="3" id="KW-1185">Reference proteome</keyword>
<evidence type="ECO:0008006" key="4">
    <source>
        <dbReference type="Google" id="ProtNLM"/>
    </source>
</evidence>
<proteinExistence type="predicted"/>
<evidence type="ECO:0000256" key="1">
    <source>
        <dbReference type="ARBA" id="ARBA00022801"/>
    </source>
</evidence>
<keyword evidence="1" id="KW-0378">Hydrolase</keyword>
<dbReference type="PATRIC" id="fig|742737.3.peg.3527"/>
<dbReference type="SUPFAM" id="SSF55545">
    <property type="entry name" value="beta-N-acetylhexosaminidase-like domain"/>
    <property type="match status" value="1"/>
</dbReference>
<organism evidence="2 3">
    <name type="scientific">Hungatella hathewayi WAL-18680</name>
    <dbReference type="NCBI Taxonomy" id="742737"/>
    <lineage>
        <taxon>Bacteria</taxon>
        <taxon>Bacillati</taxon>
        <taxon>Bacillota</taxon>
        <taxon>Clostridia</taxon>
        <taxon>Lachnospirales</taxon>
        <taxon>Lachnospiraceae</taxon>
        <taxon>Hungatella</taxon>
    </lineage>
</organism>
<comment type="caution">
    <text evidence="2">The sequence shown here is derived from an EMBL/GenBank/DDBJ whole genome shotgun (WGS) entry which is preliminary data.</text>
</comment>
<dbReference type="Proteomes" id="UP000005384">
    <property type="component" value="Unassembled WGS sequence"/>
</dbReference>
<dbReference type="AlphaFoldDB" id="G5IJ71"/>
<dbReference type="OrthoDB" id="3242535at2"/>
<gene>
    <name evidence="2" type="ORF">HMPREF9473_03549</name>
</gene>
<evidence type="ECO:0000313" key="3">
    <source>
        <dbReference type="Proteomes" id="UP000005384"/>
    </source>
</evidence>
<dbReference type="EMBL" id="ADLN01000097">
    <property type="protein sequence ID" value="EHI58491.1"/>
    <property type="molecule type" value="Genomic_DNA"/>
</dbReference>
<accession>G5IJ71</accession>
<dbReference type="Pfam" id="PF16126">
    <property type="entry name" value="DUF4838"/>
    <property type="match status" value="1"/>
</dbReference>
<name>G5IJ71_9FIRM</name>
<dbReference type="RefSeq" id="WP_006781540.1">
    <property type="nucleotide sequence ID" value="NZ_CP040506.1"/>
</dbReference>